<dbReference type="InterPro" id="IPR005119">
    <property type="entry name" value="LysR_subst-bd"/>
</dbReference>
<sequence>MSIESIEDLRVLVETARRGTLTAAARVLGVTPAAASAMLKRLEAQLGERLFERSTRALRLTPEGQILLDYASRALDLLEEGEAQLASQRRSLVGTVRVAAPSDLARSVLLPWLDEFVAAHPGVRLALSVTDRVQDVMRDVVDLALRYGELSDSRLVARALSTTRRVLCASPAYLARREPPRSPDDLAQHNCLTFHVNHKRHVAWRFEKDGAWTEVRVDGDRDADDAAIAHHWALAGAGLLYKSELDLVHDLREGRLVRLLPGWQGEPYPLNAILPSHRFVPARVRALVDFLAAKLRDLSPQKPGVPGARGLKR</sequence>
<dbReference type="InterPro" id="IPR000847">
    <property type="entry name" value="LysR_HTH_N"/>
</dbReference>
<keyword evidence="2" id="KW-0805">Transcription regulation</keyword>
<keyword evidence="3" id="KW-0238">DNA-binding</keyword>
<dbReference type="EMBL" id="JELX01001895">
    <property type="protein sequence ID" value="KYF57273.1"/>
    <property type="molecule type" value="Genomic_DNA"/>
</dbReference>
<dbReference type="PRINTS" id="PR00039">
    <property type="entry name" value="HTHLYSR"/>
</dbReference>
<dbReference type="GO" id="GO:0006351">
    <property type="term" value="P:DNA-templated transcription"/>
    <property type="evidence" value="ECO:0007669"/>
    <property type="project" value="TreeGrafter"/>
</dbReference>
<evidence type="ECO:0000256" key="3">
    <source>
        <dbReference type="ARBA" id="ARBA00023125"/>
    </source>
</evidence>
<dbReference type="CDD" id="cd08422">
    <property type="entry name" value="PBP2_CrgA_like"/>
    <property type="match status" value="1"/>
</dbReference>
<evidence type="ECO:0000313" key="6">
    <source>
        <dbReference type="EMBL" id="KYF57273.1"/>
    </source>
</evidence>
<dbReference type="InterPro" id="IPR036388">
    <property type="entry name" value="WH-like_DNA-bd_sf"/>
</dbReference>
<evidence type="ECO:0000256" key="4">
    <source>
        <dbReference type="ARBA" id="ARBA00023163"/>
    </source>
</evidence>
<dbReference type="Gene3D" id="1.10.10.10">
    <property type="entry name" value="Winged helix-like DNA-binding domain superfamily/Winged helix DNA-binding domain"/>
    <property type="match status" value="1"/>
</dbReference>
<gene>
    <name evidence="6" type="ORF">BE04_08305</name>
</gene>
<dbReference type="GO" id="GO:0003700">
    <property type="term" value="F:DNA-binding transcription factor activity"/>
    <property type="evidence" value="ECO:0007669"/>
    <property type="project" value="InterPro"/>
</dbReference>
<comment type="similarity">
    <text evidence="1">Belongs to the LysR transcriptional regulatory family.</text>
</comment>
<dbReference type="InterPro" id="IPR058163">
    <property type="entry name" value="LysR-type_TF_proteobact-type"/>
</dbReference>
<name>A0A150PNP1_SORCE</name>
<organism evidence="6 7">
    <name type="scientific">Sorangium cellulosum</name>
    <name type="common">Polyangium cellulosum</name>
    <dbReference type="NCBI Taxonomy" id="56"/>
    <lineage>
        <taxon>Bacteria</taxon>
        <taxon>Pseudomonadati</taxon>
        <taxon>Myxococcota</taxon>
        <taxon>Polyangia</taxon>
        <taxon>Polyangiales</taxon>
        <taxon>Polyangiaceae</taxon>
        <taxon>Sorangium</taxon>
    </lineage>
</organism>
<dbReference type="AlphaFoldDB" id="A0A150PNP1"/>
<dbReference type="Pfam" id="PF00126">
    <property type="entry name" value="HTH_1"/>
    <property type="match status" value="1"/>
</dbReference>
<dbReference type="SUPFAM" id="SSF46785">
    <property type="entry name" value="Winged helix' DNA-binding domain"/>
    <property type="match status" value="1"/>
</dbReference>
<accession>A0A150PNP1</accession>
<dbReference type="Proteomes" id="UP000075604">
    <property type="component" value="Unassembled WGS sequence"/>
</dbReference>
<dbReference type="PROSITE" id="PS50931">
    <property type="entry name" value="HTH_LYSR"/>
    <property type="match status" value="1"/>
</dbReference>
<dbReference type="GO" id="GO:0043565">
    <property type="term" value="F:sequence-specific DNA binding"/>
    <property type="evidence" value="ECO:0007669"/>
    <property type="project" value="TreeGrafter"/>
</dbReference>
<dbReference type="Gene3D" id="3.40.190.290">
    <property type="match status" value="1"/>
</dbReference>
<dbReference type="SUPFAM" id="SSF53850">
    <property type="entry name" value="Periplasmic binding protein-like II"/>
    <property type="match status" value="1"/>
</dbReference>
<evidence type="ECO:0000256" key="1">
    <source>
        <dbReference type="ARBA" id="ARBA00009437"/>
    </source>
</evidence>
<dbReference type="FunFam" id="3.40.190.290:FF:000001">
    <property type="entry name" value="Transcriptional regulator, LysR family"/>
    <property type="match status" value="1"/>
</dbReference>
<dbReference type="PANTHER" id="PTHR30537:SF21">
    <property type="entry name" value="HTH-TYPE TRANSCRIPTIONAL REGULATOR SINR-RELATED"/>
    <property type="match status" value="1"/>
</dbReference>
<dbReference type="Pfam" id="PF03466">
    <property type="entry name" value="LysR_substrate"/>
    <property type="match status" value="1"/>
</dbReference>
<feature type="domain" description="HTH lysR-type" evidence="5">
    <location>
        <begin position="4"/>
        <end position="61"/>
    </location>
</feature>
<reference evidence="6 7" key="1">
    <citation type="submission" date="2014-02" db="EMBL/GenBank/DDBJ databases">
        <title>The small core and large imbalanced accessory genome model reveals a collaborative survival strategy of Sorangium cellulosum strains in nature.</title>
        <authorList>
            <person name="Han K."/>
            <person name="Peng R."/>
            <person name="Blom J."/>
            <person name="Li Y.-Z."/>
        </authorList>
    </citation>
    <scope>NUCLEOTIDE SEQUENCE [LARGE SCALE GENOMIC DNA]</scope>
    <source>
        <strain evidence="6 7">So0157-18</strain>
    </source>
</reference>
<evidence type="ECO:0000313" key="7">
    <source>
        <dbReference type="Proteomes" id="UP000075604"/>
    </source>
</evidence>
<dbReference type="FunFam" id="1.10.10.10:FF:000001">
    <property type="entry name" value="LysR family transcriptional regulator"/>
    <property type="match status" value="1"/>
</dbReference>
<protein>
    <submittedName>
        <fullName evidence="6">LysR family transcriptional regulator</fullName>
    </submittedName>
</protein>
<evidence type="ECO:0000259" key="5">
    <source>
        <dbReference type="PROSITE" id="PS50931"/>
    </source>
</evidence>
<proteinExistence type="inferred from homology"/>
<dbReference type="PANTHER" id="PTHR30537">
    <property type="entry name" value="HTH-TYPE TRANSCRIPTIONAL REGULATOR"/>
    <property type="match status" value="1"/>
</dbReference>
<keyword evidence="4" id="KW-0804">Transcription</keyword>
<evidence type="ECO:0000256" key="2">
    <source>
        <dbReference type="ARBA" id="ARBA00023015"/>
    </source>
</evidence>
<dbReference type="InterPro" id="IPR036390">
    <property type="entry name" value="WH_DNA-bd_sf"/>
</dbReference>
<comment type="caution">
    <text evidence="6">The sequence shown here is derived from an EMBL/GenBank/DDBJ whole genome shotgun (WGS) entry which is preliminary data.</text>
</comment>